<protein>
    <submittedName>
        <fullName evidence="2">Uncharacterized protein</fullName>
    </submittedName>
</protein>
<accession>A0A803QDQ4</accession>
<evidence type="ECO:0000313" key="3">
    <source>
        <dbReference type="Proteomes" id="UP000596661"/>
    </source>
</evidence>
<dbReference type="EnsemblPlants" id="evm.model.09.1210">
    <property type="protein sequence ID" value="cds.evm.model.09.1210"/>
    <property type="gene ID" value="evm.TU.09.1210"/>
</dbReference>
<evidence type="ECO:0000313" key="2">
    <source>
        <dbReference type="EnsemblPlants" id="cds.evm.model.09.1210"/>
    </source>
</evidence>
<name>A0A803QDQ4_CANSA</name>
<organism evidence="2 3">
    <name type="scientific">Cannabis sativa</name>
    <name type="common">Hemp</name>
    <name type="synonym">Marijuana</name>
    <dbReference type="NCBI Taxonomy" id="3483"/>
    <lineage>
        <taxon>Eukaryota</taxon>
        <taxon>Viridiplantae</taxon>
        <taxon>Streptophyta</taxon>
        <taxon>Embryophyta</taxon>
        <taxon>Tracheophyta</taxon>
        <taxon>Spermatophyta</taxon>
        <taxon>Magnoliopsida</taxon>
        <taxon>eudicotyledons</taxon>
        <taxon>Gunneridae</taxon>
        <taxon>Pentapetalae</taxon>
        <taxon>rosids</taxon>
        <taxon>fabids</taxon>
        <taxon>Rosales</taxon>
        <taxon>Cannabaceae</taxon>
        <taxon>Cannabis</taxon>
    </lineage>
</organism>
<dbReference type="Gramene" id="evm.model.09.1210">
    <property type="protein sequence ID" value="cds.evm.model.09.1210"/>
    <property type="gene ID" value="evm.TU.09.1210"/>
</dbReference>
<dbReference type="EMBL" id="UZAU01000757">
    <property type="status" value="NOT_ANNOTATED_CDS"/>
    <property type="molecule type" value="Genomic_DNA"/>
</dbReference>
<keyword evidence="3" id="KW-1185">Reference proteome</keyword>
<sequence length="71" mass="7883">MSGGGLRTSSSARPSRQPTTVGIDSSNQIPPDEPHVKLGDPEEVNPQVEQHTKLMDNLQQQFRESLDKQQE</sequence>
<reference evidence="2" key="1">
    <citation type="submission" date="2018-11" db="EMBL/GenBank/DDBJ databases">
        <authorList>
            <person name="Grassa J C."/>
        </authorList>
    </citation>
    <scope>NUCLEOTIDE SEQUENCE [LARGE SCALE GENOMIC DNA]</scope>
</reference>
<reference evidence="2" key="2">
    <citation type="submission" date="2021-03" db="UniProtKB">
        <authorList>
            <consortium name="EnsemblPlants"/>
        </authorList>
    </citation>
    <scope>IDENTIFICATION</scope>
</reference>
<feature type="compositionally biased region" description="Polar residues" evidence="1">
    <location>
        <begin position="7"/>
        <end position="29"/>
    </location>
</feature>
<evidence type="ECO:0000256" key="1">
    <source>
        <dbReference type="SAM" id="MobiDB-lite"/>
    </source>
</evidence>
<dbReference type="AlphaFoldDB" id="A0A803QDQ4"/>
<feature type="region of interest" description="Disordered" evidence="1">
    <location>
        <begin position="1"/>
        <end position="47"/>
    </location>
</feature>
<proteinExistence type="predicted"/>
<dbReference type="Proteomes" id="UP000596661">
    <property type="component" value="Chromosome 9"/>
</dbReference>